<dbReference type="InterPro" id="IPR019440">
    <property type="entry name" value="MAU2"/>
</dbReference>
<evidence type="ECO:0000313" key="9">
    <source>
        <dbReference type="EMBL" id="CAG8500470.1"/>
    </source>
</evidence>
<evidence type="ECO:0000256" key="4">
    <source>
        <dbReference type="ARBA" id="ARBA00022776"/>
    </source>
</evidence>
<keyword evidence="10" id="KW-1185">Reference proteome</keyword>
<dbReference type="InterPro" id="IPR011990">
    <property type="entry name" value="TPR-like_helical_dom_sf"/>
</dbReference>
<feature type="compositionally biased region" description="Polar residues" evidence="8">
    <location>
        <begin position="1098"/>
        <end position="1108"/>
    </location>
</feature>
<feature type="region of interest" description="Disordered" evidence="8">
    <location>
        <begin position="298"/>
        <end position="411"/>
    </location>
</feature>
<reference evidence="9" key="1">
    <citation type="submission" date="2021-06" db="EMBL/GenBank/DDBJ databases">
        <authorList>
            <person name="Kallberg Y."/>
            <person name="Tangrot J."/>
            <person name="Rosling A."/>
        </authorList>
    </citation>
    <scope>NUCLEOTIDE SEQUENCE</scope>
    <source>
        <strain evidence="9">CL551</strain>
    </source>
</reference>
<comment type="caution">
    <text evidence="9">The sequence shown here is derived from an EMBL/GenBank/DDBJ whole genome shotgun (WGS) entry which is preliminary data.</text>
</comment>
<accession>A0A9N8ZM28</accession>
<evidence type="ECO:0000256" key="6">
    <source>
        <dbReference type="ARBA" id="ARBA00023242"/>
    </source>
</evidence>
<evidence type="ECO:0000256" key="1">
    <source>
        <dbReference type="ARBA" id="ARBA00004123"/>
    </source>
</evidence>
<feature type="compositionally biased region" description="Low complexity" evidence="8">
    <location>
        <begin position="402"/>
        <end position="411"/>
    </location>
</feature>
<feature type="non-terminal residue" evidence="9">
    <location>
        <position position="1"/>
    </location>
</feature>
<comment type="similarity">
    <text evidence="2">Belongs to the SCC4/mau-2 family.</text>
</comment>
<dbReference type="SUPFAM" id="SSF48452">
    <property type="entry name" value="TPR-like"/>
    <property type="match status" value="1"/>
</dbReference>
<dbReference type="GO" id="GO:0051301">
    <property type="term" value="P:cell division"/>
    <property type="evidence" value="ECO:0007669"/>
    <property type="project" value="UniProtKB-KW"/>
</dbReference>
<name>A0A9N8ZM28_9GLOM</name>
<keyword evidence="6" id="KW-0539">Nucleus</keyword>
<keyword evidence="3" id="KW-0132">Cell division</keyword>
<sequence length="1108" mass="124080">QPQYQQNVQAQYEHMEYTPSYDGQISYSSASYQLPTQHTQSSLSAQIQPSYNYEPQQLPRINQLSQQLLYPQQFSQQQLQQMSHQQPLSQQSLPQPILQPSPSKQILQQPLSQSLSQQSLSQPLTQLPLPQSLSQQPLSRPLSQQLLPQPLLQQSLSQSFSQQSLSQSLSQPPLLQPLSQQPLSQSLSQQPLSQSLSQQPLSQSLSQQPLSQSLSQQSQSLSQPPLQQSLPQRSLPQSLSQKPPPQSLSQKTLPQSLSQKPLSQQSPLQPLLHQSLSQSSLSQQQSLQQLPSQLLPQQPLSHQSLSHQSLSKQQASQQLPSQSLLHQPPSQQLPSQKPSSQQQLSQQPLQKQPLLQQELSQQPLSRQSPQKQPPPSELISSQQHLLQPTISTPTPPETRTHSSLYQSQLTQQQVSPQQESQLLPYQLLWYLTEHYLSKAASLPTGSLANFPKLPPQHQQHILAAIKCLEAVIASITSGNSYMPLVELKTRFRLSQILFWFTDNIREAESHLQKAILVAQKLDNATEIKFKMIDLQCNILKSTNNLKAARNLMKSSVVEAMERNMPDWTYHFLLQRAEFHYAEGDFNGCLSILKQAESMAEQRGDYEMKACILISITQYASISQNYSIAQHSLSELSSVYFPSPSQTSQTCPVFPISNDHLRLYYSLLFIIFHMHTGNVKIAIEKLTEVHRALDQNQNGNSLDDLKGYTKIQISAAPTSTTTMLPYSSSSNSGTRSLSVLVRWLSKAEIYTLTFLISGICNRGDTASSRATTFLTEGLRIVEKEINSNDDSHLPVHDAIKTKQYYVVLKAYILQHLVDNYILKSKFVEAEMTLAQLMKWVTAYDLWSKFRVSVTLALGMLNQCVGKPNEAVAHYMTVEKISDNREIRVLSKINRALLVFGRTNNSQGQLQEEIDAILKEINQEMILQSNNVVGLRSALHLLEALACSELTRTREHLHESLKLSSTLSNHQLKALTLSVLGALFCATQNDQAEKTLAASYLLSKNSDNNLGCLIAGRLLKDIYAYQGKQTAYSKQVSYNDQHEFAVCKSLTDWNEKSRVVLDIVNNDVSNNVDNNESAKGSTSTIQSNAGKSSGIKKFTTDSGEISSGYS</sequence>
<dbReference type="EMBL" id="CAJVPV010001535">
    <property type="protein sequence ID" value="CAG8500470.1"/>
    <property type="molecule type" value="Genomic_DNA"/>
</dbReference>
<keyword evidence="7" id="KW-0131">Cell cycle</keyword>
<feature type="compositionally biased region" description="Polar residues" evidence="8">
    <location>
        <begin position="1075"/>
        <end position="1089"/>
    </location>
</feature>
<evidence type="ECO:0000256" key="3">
    <source>
        <dbReference type="ARBA" id="ARBA00022618"/>
    </source>
</evidence>
<dbReference type="Proteomes" id="UP000789342">
    <property type="component" value="Unassembled WGS sequence"/>
</dbReference>
<feature type="compositionally biased region" description="Polar residues" evidence="8">
    <location>
        <begin position="378"/>
        <end position="392"/>
    </location>
</feature>
<dbReference type="OrthoDB" id="5565328at2759"/>
<dbReference type="PANTHER" id="PTHR21394">
    <property type="entry name" value="MAU2 CHROMATID COHESION FACTOR HOMOLOG"/>
    <property type="match status" value="1"/>
</dbReference>
<dbReference type="GO" id="GO:0005634">
    <property type="term" value="C:nucleus"/>
    <property type="evidence" value="ECO:0007669"/>
    <property type="project" value="UniProtKB-SubCell"/>
</dbReference>
<feature type="region of interest" description="Disordered" evidence="8">
    <location>
        <begin position="79"/>
        <end position="112"/>
    </location>
</feature>
<organism evidence="9 10">
    <name type="scientific">Acaulospora morrowiae</name>
    <dbReference type="NCBI Taxonomy" id="94023"/>
    <lineage>
        <taxon>Eukaryota</taxon>
        <taxon>Fungi</taxon>
        <taxon>Fungi incertae sedis</taxon>
        <taxon>Mucoromycota</taxon>
        <taxon>Glomeromycotina</taxon>
        <taxon>Glomeromycetes</taxon>
        <taxon>Diversisporales</taxon>
        <taxon>Acaulosporaceae</taxon>
        <taxon>Acaulospora</taxon>
    </lineage>
</organism>
<gene>
    <name evidence="9" type="ORF">AMORRO_LOCUS3226</name>
</gene>
<protein>
    <submittedName>
        <fullName evidence="9">8569_t:CDS:1</fullName>
    </submittedName>
</protein>
<evidence type="ECO:0000256" key="2">
    <source>
        <dbReference type="ARBA" id="ARBA00008585"/>
    </source>
</evidence>
<evidence type="ECO:0000313" key="10">
    <source>
        <dbReference type="Proteomes" id="UP000789342"/>
    </source>
</evidence>
<feature type="region of interest" description="Disordered" evidence="8">
    <location>
        <begin position="1069"/>
        <end position="1108"/>
    </location>
</feature>
<dbReference type="Pfam" id="PF10345">
    <property type="entry name" value="Cohesin_load"/>
    <property type="match status" value="1"/>
</dbReference>
<keyword evidence="5" id="KW-0159">Chromosome partition</keyword>
<proteinExistence type="inferred from homology"/>
<comment type="subcellular location">
    <subcellularLocation>
        <location evidence="1">Nucleus</location>
    </subcellularLocation>
</comment>
<evidence type="ECO:0000256" key="5">
    <source>
        <dbReference type="ARBA" id="ARBA00022829"/>
    </source>
</evidence>
<evidence type="ECO:0000256" key="8">
    <source>
        <dbReference type="SAM" id="MobiDB-lite"/>
    </source>
</evidence>
<dbReference type="GO" id="GO:0007064">
    <property type="term" value="P:mitotic sister chromatid cohesion"/>
    <property type="evidence" value="ECO:0007669"/>
    <property type="project" value="InterPro"/>
</dbReference>
<feature type="region of interest" description="Disordered" evidence="8">
    <location>
        <begin position="163"/>
        <end position="269"/>
    </location>
</feature>
<dbReference type="GO" id="GO:0007059">
    <property type="term" value="P:chromosome segregation"/>
    <property type="evidence" value="ECO:0007669"/>
    <property type="project" value="UniProtKB-KW"/>
</dbReference>
<keyword evidence="4" id="KW-0498">Mitosis</keyword>
<evidence type="ECO:0000256" key="7">
    <source>
        <dbReference type="ARBA" id="ARBA00023306"/>
    </source>
</evidence>
<feature type="compositionally biased region" description="Low complexity" evidence="8">
    <location>
        <begin position="298"/>
        <end position="370"/>
    </location>
</feature>
<dbReference type="AlphaFoldDB" id="A0A9N8ZM28"/>